<feature type="domain" description="Reverse transcriptase Ty1/copia-type" evidence="2">
    <location>
        <begin position="38"/>
        <end position="146"/>
    </location>
</feature>
<evidence type="ECO:0000256" key="1">
    <source>
        <dbReference type="SAM" id="Phobius"/>
    </source>
</evidence>
<gene>
    <name evidence="3" type="ORF">Sango_1157600</name>
</gene>
<dbReference type="CDD" id="cd09272">
    <property type="entry name" value="RNase_HI_RT_Ty1"/>
    <property type="match status" value="1"/>
</dbReference>
<dbReference type="EMBL" id="JACGWL010000006">
    <property type="protein sequence ID" value="KAK4400515.1"/>
    <property type="molecule type" value="Genomic_DNA"/>
</dbReference>
<protein>
    <submittedName>
        <fullName evidence="3">Copia protein</fullName>
    </submittedName>
</protein>
<dbReference type="Pfam" id="PF07727">
    <property type="entry name" value="RVT_2"/>
    <property type="match status" value="1"/>
</dbReference>
<accession>A0AAE1WVV4</accession>
<feature type="transmembrane region" description="Helical" evidence="1">
    <location>
        <begin position="117"/>
        <end position="140"/>
    </location>
</feature>
<evidence type="ECO:0000259" key="2">
    <source>
        <dbReference type="Pfam" id="PF07727"/>
    </source>
</evidence>
<organism evidence="3 4">
    <name type="scientific">Sesamum angolense</name>
    <dbReference type="NCBI Taxonomy" id="2727404"/>
    <lineage>
        <taxon>Eukaryota</taxon>
        <taxon>Viridiplantae</taxon>
        <taxon>Streptophyta</taxon>
        <taxon>Embryophyta</taxon>
        <taxon>Tracheophyta</taxon>
        <taxon>Spermatophyta</taxon>
        <taxon>Magnoliopsida</taxon>
        <taxon>eudicotyledons</taxon>
        <taxon>Gunneridae</taxon>
        <taxon>Pentapetalae</taxon>
        <taxon>asterids</taxon>
        <taxon>lamiids</taxon>
        <taxon>Lamiales</taxon>
        <taxon>Pedaliaceae</taxon>
        <taxon>Sesamum</taxon>
    </lineage>
</organism>
<feature type="transmembrane region" description="Helical" evidence="1">
    <location>
        <begin position="350"/>
        <end position="371"/>
    </location>
</feature>
<keyword evidence="1" id="KW-0472">Membrane</keyword>
<dbReference type="InterPro" id="IPR043502">
    <property type="entry name" value="DNA/RNA_pol_sf"/>
</dbReference>
<keyword evidence="4" id="KW-1185">Reference proteome</keyword>
<dbReference type="PANTHER" id="PTHR11439">
    <property type="entry name" value="GAG-POL-RELATED RETROTRANSPOSON"/>
    <property type="match status" value="1"/>
</dbReference>
<dbReference type="Proteomes" id="UP001289374">
    <property type="component" value="Unassembled WGS sequence"/>
</dbReference>
<comment type="caution">
    <text evidence="3">The sequence shown here is derived from an EMBL/GenBank/DDBJ whole genome shotgun (WGS) entry which is preliminary data.</text>
</comment>
<proteinExistence type="predicted"/>
<dbReference type="AlphaFoldDB" id="A0AAE1WVV4"/>
<dbReference type="PANTHER" id="PTHR11439:SF470">
    <property type="entry name" value="CYSTEINE-RICH RLK (RECEPTOR-LIKE PROTEIN KINASE) 8"/>
    <property type="match status" value="1"/>
</dbReference>
<sequence>MDACSLPKGKRPIGCKWVFKTKLHADGTIERHKARLVQVDVNNAFLHGHLDEVSYMILPEGYAIAPGLVFKLERSIYGLKQASRQWNAELTSKLLEFGFKQSAHDHYMFTKNTSTDFIALLVYVDDILLAAPTVGLIQSVKDYLHSLSLSRILGRLVISLVWKLLEVLMAYMWLKTRLKLSENCGALLTDLENYRSWASYMDSRRSLTGFCIFLVDALASWKTKKQTTVSHSTVEGKYRSMAAMVCELRWISYILSNLGLTVKLVIQLFCDNQAALHIMANPILHKRTKHIELDCHVVGDAYKDGFISPSFVRSSAQLANIFTKVLDLKIFVALLDKLGLAAMHPSPTCWGGGMLHIQTLLLLLSMVLHIWMKKMILFLMLDSRISCIRLCSTL</sequence>
<keyword evidence="1" id="KW-1133">Transmembrane helix</keyword>
<name>A0AAE1WVV4_9LAMI</name>
<reference evidence="3" key="2">
    <citation type="journal article" date="2024" name="Plant">
        <title>Genomic evolution and insights into agronomic trait innovations of Sesamum species.</title>
        <authorList>
            <person name="Miao H."/>
            <person name="Wang L."/>
            <person name="Qu L."/>
            <person name="Liu H."/>
            <person name="Sun Y."/>
            <person name="Le M."/>
            <person name="Wang Q."/>
            <person name="Wei S."/>
            <person name="Zheng Y."/>
            <person name="Lin W."/>
            <person name="Duan Y."/>
            <person name="Cao H."/>
            <person name="Xiong S."/>
            <person name="Wang X."/>
            <person name="Wei L."/>
            <person name="Li C."/>
            <person name="Ma Q."/>
            <person name="Ju M."/>
            <person name="Zhao R."/>
            <person name="Li G."/>
            <person name="Mu C."/>
            <person name="Tian Q."/>
            <person name="Mei H."/>
            <person name="Zhang T."/>
            <person name="Gao T."/>
            <person name="Zhang H."/>
        </authorList>
    </citation>
    <scope>NUCLEOTIDE SEQUENCE</scope>
    <source>
        <strain evidence="3">K16</strain>
    </source>
</reference>
<reference evidence="3" key="1">
    <citation type="submission" date="2020-06" db="EMBL/GenBank/DDBJ databases">
        <authorList>
            <person name="Li T."/>
            <person name="Hu X."/>
            <person name="Zhang T."/>
            <person name="Song X."/>
            <person name="Zhang H."/>
            <person name="Dai N."/>
            <person name="Sheng W."/>
            <person name="Hou X."/>
            <person name="Wei L."/>
        </authorList>
    </citation>
    <scope>NUCLEOTIDE SEQUENCE</scope>
    <source>
        <strain evidence="3">K16</strain>
        <tissue evidence="3">Leaf</tissue>
    </source>
</reference>
<dbReference type="SUPFAM" id="SSF56672">
    <property type="entry name" value="DNA/RNA polymerases"/>
    <property type="match status" value="1"/>
</dbReference>
<dbReference type="InterPro" id="IPR013103">
    <property type="entry name" value="RVT_2"/>
</dbReference>
<evidence type="ECO:0000313" key="3">
    <source>
        <dbReference type="EMBL" id="KAK4400515.1"/>
    </source>
</evidence>
<keyword evidence="1" id="KW-0812">Transmembrane</keyword>
<feature type="transmembrane region" description="Helical" evidence="1">
    <location>
        <begin position="152"/>
        <end position="174"/>
    </location>
</feature>
<evidence type="ECO:0000313" key="4">
    <source>
        <dbReference type="Proteomes" id="UP001289374"/>
    </source>
</evidence>